<dbReference type="Gene3D" id="2.40.100.10">
    <property type="entry name" value="Cyclophilin-like"/>
    <property type="match status" value="1"/>
</dbReference>
<dbReference type="PANTHER" id="PTHR45625:SF3">
    <property type="entry name" value="PEPTIDYL-PROLYL CIS-TRANS ISOMERASE B-RELATED"/>
    <property type="match status" value="1"/>
</dbReference>
<feature type="domain" description="PPIase cyclophilin-type" evidence="1">
    <location>
        <begin position="71"/>
        <end position="217"/>
    </location>
</feature>
<organism evidence="3">
    <name type="scientific">freshwater metagenome</name>
    <dbReference type="NCBI Taxonomy" id="449393"/>
    <lineage>
        <taxon>unclassified sequences</taxon>
        <taxon>metagenomes</taxon>
        <taxon>ecological metagenomes</taxon>
    </lineage>
</organism>
<name>A0A6J6MQ18_9ZZZZ</name>
<evidence type="ECO:0000313" key="2">
    <source>
        <dbReference type="EMBL" id="CAB4586569.1"/>
    </source>
</evidence>
<dbReference type="Pfam" id="PF00160">
    <property type="entry name" value="Pro_isomerase"/>
    <property type="match status" value="1"/>
</dbReference>
<dbReference type="EMBL" id="CAEZZO010000055">
    <property type="protein sequence ID" value="CAB4766161.1"/>
    <property type="molecule type" value="Genomic_DNA"/>
</dbReference>
<dbReference type="EMBL" id="CAEZUC010000034">
    <property type="protein sequence ID" value="CAB4586569.1"/>
    <property type="molecule type" value="Genomic_DNA"/>
</dbReference>
<evidence type="ECO:0000259" key="1">
    <source>
        <dbReference type="PROSITE" id="PS50072"/>
    </source>
</evidence>
<dbReference type="PROSITE" id="PS50072">
    <property type="entry name" value="CSA_PPIASE_2"/>
    <property type="match status" value="1"/>
</dbReference>
<dbReference type="InterPro" id="IPR044666">
    <property type="entry name" value="Cyclophilin_A-like"/>
</dbReference>
<dbReference type="SUPFAM" id="SSF50891">
    <property type="entry name" value="Cyclophilin-like"/>
    <property type="match status" value="1"/>
</dbReference>
<reference evidence="3" key="1">
    <citation type="submission" date="2020-05" db="EMBL/GenBank/DDBJ databases">
        <authorList>
            <person name="Chiriac C."/>
            <person name="Salcher M."/>
            <person name="Ghai R."/>
            <person name="Kavagutti S V."/>
        </authorList>
    </citation>
    <scope>NUCLEOTIDE SEQUENCE</scope>
</reference>
<dbReference type="EMBL" id="CAEZXF010000053">
    <property type="protein sequence ID" value="CAB4675088.1"/>
    <property type="molecule type" value="Genomic_DNA"/>
</dbReference>
<dbReference type="InterPro" id="IPR029000">
    <property type="entry name" value="Cyclophilin-like_dom_sf"/>
</dbReference>
<dbReference type="EMBL" id="CAFBNN010000006">
    <property type="protein sequence ID" value="CAB4943939.1"/>
    <property type="molecule type" value="Genomic_DNA"/>
</dbReference>
<accession>A0A6J6MQ18</accession>
<dbReference type="GO" id="GO:0003755">
    <property type="term" value="F:peptidyl-prolyl cis-trans isomerase activity"/>
    <property type="evidence" value="ECO:0007669"/>
    <property type="project" value="InterPro"/>
</dbReference>
<dbReference type="InterPro" id="IPR002130">
    <property type="entry name" value="Cyclophilin-type_PPIase_dom"/>
</dbReference>
<proteinExistence type="predicted"/>
<evidence type="ECO:0000313" key="4">
    <source>
        <dbReference type="EMBL" id="CAB4766161.1"/>
    </source>
</evidence>
<evidence type="ECO:0000313" key="6">
    <source>
        <dbReference type="EMBL" id="CAB4943939.1"/>
    </source>
</evidence>
<dbReference type="CDD" id="cd00317">
    <property type="entry name" value="cyclophilin"/>
    <property type="match status" value="1"/>
</dbReference>
<gene>
    <name evidence="2" type="ORF">UFOPK1776_00355</name>
    <name evidence="3" type="ORF">UFOPK2355_00295</name>
    <name evidence="4" type="ORF">UFOPK2886_00488</name>
    <name evidence="5" type="ORF">UFOPK3295_00430</name>
    <name evidence="6" type="ORF">UFOPK3797_00097</name>
</gene>
<dbReference type="PANTHER" id="PTHR45625">
    <property type="entry name" value="PEPTIDYL-PROLYL CIS-TRANS ISOMERASE-RELATED"/>
    <property type="match status" value="1"/>
</dbReference>
<sequence length="218" mass="23626">MVKTKITLLTISVFAISTIFTSSAVAAPSSKPYKLNCKSTKAKGHTVKNVLPPEVKAPFKNRTLSFATNCGDITIEAYGASAPIAVTTMLSLARNGFFNETLCHRLTTNEIYLLHCGDPTATGMGQLSFEYDNENLPKSIENNYPAGTVGIWNSEVISNGSQFFIVYEDSSLPPSYTIWGKVTKGLDIVRAIAKDGVVNGKSDGSPKRKIAIERVKVR</sequence>
<evidence type="ECO:0000313" key="3">
    <source>
        <dbReference type="EMBL" id="CAB4675088.1"/>
    </source>
</evidence>
<evidence type="ECO:0000313" key="5">
    <source>
        <dbReference type="EMBL" id="CAB4861106.1"/>
    </source>
</evidence>
<dbReference type="EMBL" id="CAFBLG010000026">
    <property type="protein sequence ID" value="CAB4861106.1"/>
    <property type="molecule type" value="Genomic_DNA"/>
</dbReference>
<dbReference type="AlphaFoldDB" id="A0A6J6MQ18"/>
<protein>
    <submittedName>
        <fullName evidence="3">Unannotated protein</fullName>
    </submittedName>
</protein>